<reference evidence="4 5" key="1">
    <citation type="journal article" date="2017" name="Mycologia">
        <title>Bifiguratus adelaidae, gen. et sp. nov., a new member of Mucoromycotina in endophytic and soil-dwelling habitats.</title>
        <authorList>
            <person name="Torres-Cruz T.J."/>
            <person name="Billingsley Tobias T.L."/>
            <person name="Almatruk M."/>
            <person name="Hesse C."/>
            <person name="Kuske C.R."/>
            <person name="Desiro A."/>
            <person name="Benucci G.M."/>
            <person name="Bonito G."/>
            <person name="Stajich J.E."/>
            <person name="Dunlap C."/>
            <person name="Arnold A.E."/>
            <person name="Porras-Alfaro A."/>
        </authorList>
    </citation>
    <scope>NUCLEOTIDE SEQUENCE [LARGE SCALE GENOMIC DNA]</scope>
    <source>
        <strain evidence="4 5">AZ0501</strain>
    </source>
</reference>
<evidence type="ECO:0000313" key="4">
    <source>
        <dbReference type="EMBL" id="OZJ04201.1"/>
    </source>
</evidence>
<evidence type="ECO:0000313" key="5">
    <source>
        <dbReference type="Proteomes" id="UP000242875"/>
    </source>
</evidence>
<dbReference type="Gene3D" id="3.40.50.300">
    <property type="entry name" value="P-loop containing nucleotide triphosphate hydrolases"/>
    <property type="match status" value="1"/>
</dbReference>
<dbReference type="GO" id="GO:0034067">
    <property type="term" value="P:protein localization to Golgi apparatus"/>
    <property type="evidence" value="ECO:0007669"/>
    <property type="project" value="TreeGrafter"/>
</dbReference>
<name>A0A261Y0T9_9FUNG</name>
<dbReference type="InterPro" id="IPR006689">
    <property type="entry name" value="Small_GTPase_ARF/SAR"/>
</dbReference>
<feature type="binding site" evidence="3">
    <location>
        <begin position="9"/>
        <end position="12"/>
    </location>
    <ligand>
        <name>GTP</name>
        <dbReference type="ChEBI" id="CHEBI:37565"/>
    </ligand>
</feature>
<dbReference type="PANTHER" id="PTHR45909">
    <property type="entry name" value="ADP-RIBOSYLATION FACTOR-RELATED PROTEIN 1"/>
    <property type="match status" value="1"/>
</dbReference>
<dbReference type="SUPFAM" id="SSF52540">
    <property type="entry name" value="P-loop containing nucleoside triphosphate hydrolases"/>
    <property type="match status" value="1"/>
</dbReference>
<dbReference type="GO" id="GO:0005794">
    <property type="term" value="C:Golgi apparatus"/>
    <property type="evidence" value="ECO:0007669"/>
    <property type="project" value="TreeGrafter"/>
</dbReference>
<evidence type="ECO:0000256" key="3">
    <source>
        <dbReference type="PIRSR" id="PIRSR606689-1"/>
    </source>
</evidence>
<proteinExistence type="predicted"/>
<comment type="caution">
    <text evidence="4">The sequence shown here is derived from an EMBL/GenBank/DDBJ whole genome shotgun (WGS) entry which is preliminary data.</text>
</comment>
<protein>
    <submittedName>
        <fullName evidence="4">Uncharacterized protein</fullName>
    </submittedName>
</protein>
<dbReference type="GO" id="GO:0003924">
    <property type="term" value="F:GTPase activity"/>
    <property type="evidence" value="ECO:0007669"/>
    <property type="project" value="InterPro"/>
</dbReference>
<keyword evidence="1 3" id="KW-0547">Nucleotide-binding</keyword>
<dbReference type="OrthoDB" id="414781at2759"/>
<sequence length="74" mass="8316">GVPVLMLANKQDIPNALRVEETKELFNPIAQKIGARDSRVLPVSALEGTGIRDAVDWLFVRIQRNQQNRPPILK</sequence>
<dbReference type="GO" id="GO:0005525">
    <property type="term" value="F:GTP binding"/>
    <property type="evidence" value="ECO:0007669"/>
    <property type="project" value="UniProtKB-KW"/>
</dbReference>
<dbReference type="AlphaFoldDB" id="A0A261Y0T9"/>
<feature type="non-terminal residue" evidence="4">
    <location>
        <position position="1"/>
    </location>
</feature>
<dbReference type="PANTHER" id="PTHR45909:SF1">
    <property type="entry name" value="ADP-RIBOSYLATION FACTOR-RELATED PROTEIN 1"/>
    <property type="match status" value="1"/>
</dbReference>
<dbReference type="GO" id="GO:0006886">
    <property type="term" value="P:intracellular protein transport"/>
    <property type="evidence" value="ECO:0007669"/>
    <property type="project" value="TreeGrafter"/>
</dbReference>
<accession>A0A261Y0T9</accession>
<dbReference type="GO" id="GO:0043001">
    <property type="term" value="P:Golgi to plasma membrane protein transport"/>
    <property type="evidence" value="ECO:0007669"/>
    <property type="project" value="TreeGrafter"/>
</dbReference>
<organism evidence="4 5">
    <name type="scientific">Bifiguratus adelaidae</name>
    <dbReference type="NCBI Taxonomy" id="1938954"/>
    <lineage>
        <taxon>Eukaryota</taxon>
        <taxon>Fungi</taxon>
        <taxon>Fungi incertae sedis</taxon>
        <taxon>Mucoromycota</taxon>
        <taxon>Mucoromycotina</taxon>
        <taxon>Endogonomycetes</taxon>
        <taxon>Endogonales</taxon>
        <taxon>Endogonales incertae sedis</taxon>
        <taxon>Bifiguratus</taxon>
    </lineage>
</organism>
<dbReference type="Pfam" id="PF00025">
    <property type="entry name" value="Arf"/>
    <property type="match status" value="1"/>
</dbReference>
<dbReference type="EMBL" id="MVBO01000049">
    <property type="protein sequence ID" value="OZJ04201.1"/>
    <property type="molecule type" value="Genomic_DNA"/>
</dbReference>
<gene>
    <name evidence="4" type="ORF">BZG36_02978</name>
</gene>
<dbReference type="Proteomes" id="UP000242875">
    <property type="component" value="Unassembled WGS sequence"/>
</dbReference>
<dbReference type="InterPro" id="IPR024156">
    <property type="entry name" value="Small_GTPase_ARF"/>
</dbReference>
<dbReference type="InterPro" id="IPR027417">
    <property type="entry name" value="P-loop_NTPase"/>
</dbReference>
<evidence type="ECO:0000256" key="2">
    <source>
        <dbReference type="ARBA" id="ARBA00023134"/>
    </source>
</evidence>
<keyword evidence="2 3" id="KW-0342">GTP-binding</keyword>
<keyword evidence="5" id="KW-1185">Reference proteome</keyword>
<evidence type="ECO:0000256" key="1">
    <source>
        <dbReference type="ARBA" id="ARBA00022741"/>
    </source>
</evidence>